<evidence type="ECO:0000256" key="1">
    <source>
        <dbReference type="ARBA" id="ARBA00022801"/>
    </source>
</evidence>
<keyword evidence="8" id="KW-1185">Reference proteome</keyword>
<dbReference type="PANTHER" id="PTHR21314">
    <property type="entry name" value="QUEUOSINE 5'-PHOSPHATE N-GLYCOSYLASE_HYDROLASE-RELATED"/>
    <property type="match status" value="1"/>
</dbReference>
<sequence length="305" mass="35803">MCEYVRWSVDYIEQNAKHVKVNQIKLKEKIIPLLEKIEVETFDESIHQAPNDIESRLRYILVVDALNFCFWPTEGFEYDDLTKGLSRLEHDHPEVFEPNQMKHVSSCLLSQYLVHNNRVISNIEERTRLMREVGEVLCNRFDQKVLNLLEESKYDATTLVSLIAKEFPGFRDSTIYKGRQVFFYKRAQIVVGDIQGMCGCIKGLEQLTGFADYRIPQVLLGWDVLDIEDQLKQRILDKKEIPSGSEEEIEIRCTVLSAIKMIQAIFLETKNSLIEGHRIDWFLWSYGEKNKEQLPPHHRTQTIFY</sequence>
<evidence type="ECO:0000256" key="6">
    <source>
        <dbReference type="RuleBase" id="RU365002"/>
    </source>
</evidence>
<evidence type="ECO:0000313" key="7">
    <source>
        <dbReference type="EMBL" id="GAB1225893.1"/>
    </source>
</evidence>
<name>A0ABQ0DSQ9_9EUKA</name>
<evidence type="ECO:0000256" key="2">
    <source>
        <dbReference type="ARBA" id="ARBA00035119"/>
    </source>
</evidence>
<comment type="function">
    <text evidence="6">Catalyzes the hydrolysis of queuosine 5'-phosphate, releasing the nucleobase queuine (q). Is required for salvage of queuine from exogenous queuosine (Q) that is imported and then converted to queuosine 5'-phosphate intracellularly.</text>
</comment>
<evidence type="ECO:0000256" key="4">
    <source>
        <dbReference type="ARBA" id="ARBA00035393"/>
    </source>
</evidence>
<organism evidence="7 8">
    <name type="scientific">Entamoeba nuttalli</name>
    <dbReference type="NCBI Taxonomy" id="412467"/>
    <lineage>
        <taxon>Eukaryota</taxon>
        <taxon>Amoebozoa</taxon>
        <taxon>Evosea</taxon>
        <taxon>Archamoebae</taxon>
        <taxon>Mastigamoebida</taxon>
        <taxon>Entamoebidae</taxon>
        <taxon>Entamoeba</taxon>
    </lineage>
</organism>
<reference evidence="7 8" key="1">
    <citation type="journal article" date="2019" name="PLoS Negl. Trop. Dis.">
        <title>Whole genome sequencing of Entamoeba nuttalli reveals mammalian host-related molecular signatures and a novel octapeptide-repeat surface protein.</title>
        <authorList>
            <person name="Tanaka M."/>
            <person name="Makiuchi T."/>
            <person name="Komiyama T."/>
            <person name="Shiina T."/>
            <person name="Osaki K."/>
            <person name="Tachibana H."/>
        </authorList>
    </citation>
    <scope>NUCLEOTIDE SEQUENCE [LARGE SCALE GENOMIC DNA]</scope>
    <source>
        <strain evidence="7 8">P19-061405</strain>
    </source>
</reference>
<dbReference type="EMBL" id="BAAFRS010000265">
    <property type="protein sequence ID" value="GAB1225893.1"/>
    <property type="molecule type" value="Genomic_DNA"/>
</dbReference>
<dbReference type="PANTHER" id="PTHR21314:SF0">
    <property type="entry name" value="QUEUOSINE 5'-PHOSPHATE N-GLYCOSYLASE_HYDROLASE"/>
    <property type="match status" value="1"/>
</dbReference>
<dbReference type="Proteomes" id="UP001628156">
    <property type="component" value="Unassembled WGS sequence"/>
</dbReference>
<evidence type="ECO:0000256" key="3">
    <source>
        <dbReference type="ARBA" id="ARBA00035306"/>
    </source>
</evidence>
<dbReference type="InterPro" id="IPR019438">
    <property type="entry name" value="Q_salvage"/>
</dbReference>
<accession>A0ABQ0DSQ9</accession>
<comment type="similarity">
    <text evidence="2 6">Belongs to the QNG1 protein family.</text>
</comment>
<evidence type="ECO:0000313" key="8">
    <source>
        <dbReference type="Proteomes" id="UP001628156"/>
    </source>
</evidence>
<dbReference type="EC" id="3.2.2.-" evidence="6"/>
<dbReference type="Pfam" id="PF10343">
    <property type="entry name" value="Q_salvage"/>
    <property type="match status" value="1"/>
</dbReference>
<comment type="caution">
    <text evidence="7">The sequence shown here is derived from an EMBL/GenBank/DDBJ whole genome shotgun (WGS) entry which is preliminary data.</text>
</comment>
<protein>
    <recommendedName>
        <fullName evidence="3 6">Queuosine 5'-phosphate N-glycosylase/hydrolase</fullName>
        <ecNumber evidence="6">3.2.2.-</ecNumber>
    </recommendedName>
    <alternativeName>
        <fullName evidence="4 6">Queuosine-nucleotide N-glycosylase/hydrolase</fullName>
    </alternativeName>
</protein>
<evidence type="ECO:0000256" key="5">
    <source>
        <dbReference type="ARBA" id="ARBA00048204"/>
    </source>
</evidence>
<keyword evidence="1 6" id="KW-0378">Hydrolase</keyword>
<proteinExistence type="inferred from homology"/>
<gene>
    <name evidence="7" type="ORF">ENUP19_0265G0041</name>
</gene>
<comment type="catalytic activity">
    <reaction evidence="5 6">
        <text>queuosine 5'-phosphate + H2O = queuine + D-ribose 5-phosphate</text>
        <dbReference type="Rhea" id="RHEA:75387"/>
        <dbReference type="ChEBI" id="CHEBI:15377"/>
        <dbReference type="ChEBI" id="CHEBI:17433"/>
        <dbReference type="ChEBI" id="CHEBI:78346"/>
        <dbReference type="ChEBI" id="CHEBI:194371"/>
    </reaction>
    <physiologicalReaction direction="left-to-right" evidence="5 6">
        <dbReference type="Rhea" id="RHEA:75388"/>
    </physiologicalReaction>
</comment>